<organism evidence="1 2">
    <name type="scientific">Caerostris extrusa</name>
    <name type="common">Bark spider</name>
    <name type="synonym">Caerostris bankana</name>
    <dbReference type="NCBI Taxonomy" id="172846"/>
    <lineage>
        <taxon>Eukaryota</taxon>
        <taxon>Metazoa</taxon>
        <taxon>Ecdysozoa</taxon>
        <taxon>Arthropoda</taxon>
        <taxon>Chelicerata</taxon>
        <taxon>Arachnida</taxon>
        <taxon>Araneae</taxon>
        <taxon>Araneomorphae</taxon>
        <taxon>Entelegynae</taxon>
        <taxon>Araneoidea</taxon>
        <taxon>Araneidae</taxon>
        <taxon>Caerostris</taxon>
    </lineage>
</organism>
<evidence type="ECO:0000313" key="1">
    <source>
        <dbReference type="EMBL" id="GIY38481.1"/>
    </source>
</evidence>
<dbReference type="AlphaFoldDB" id="A0AAV4SZA9"/>
<dbReference type="Proteomes" id="UP001054945">
    <property type="component" value="Unassembled WGS sequence"/>
</dbReference>
<protein>
    <submittedName>
        <fullName evidence="1">Uncharacterized protein</fullName>
    </submittedName>
</protein>
<dbReference type="EMBL" id="BPLR01010310">
    <property type="protein sequence ID" value="GIY38481.1"/>
    <property type="molecule type" value="Genomic_DNA"/>
</dbReference>
<evidence type="ECO:0000313" key="2">
    <source>
        <dbReference type="Proteomes" id="UP001054945"/>
    </source>
</evidence>
<reference evidence="1 2" key="1">
    <citation type="submission" date="2021-06" db="EMBL/GenBank/DDBJ databases">
        <title>Caerostris extrusa draft genome.</title>
        <authorList>
            <person name="Kono N."/>
            <person name="Arakawa K."/>
        </authorList>
    </citation>
    <scope>NUCLEOTIDE SEQUENCE [LARGE SCALE GENOMIC DNA]</scope>
</reference>
<comment type="caution">
    <text evidence="1">The sequence shown here is derived from an EMBL/GenBank/DDBJ whole genome shotgun (WGS) entry which is preliminary data.</text>
</comment>
<accession>A0AAV4SZA9</accession>
<gene>
    <name evidence="1" type="ORF">CEXT_475941</name>
</gene>
<keyword evidence="2" id="KW-1185">Reference proteome</keyword>
<sequence length="102" mass="11616">MGHARHDRKCTKGEKVSSRFPNSDYSYSLTCVTRTTSEADGNSGILKIDFDILKKKCSLFSFRLRGKKKETQNIVSPELIVPCPQRPPFCVLCSEGWFKLWA</sequence>
<proteinExistence type="predicted"/>
<name>A0AAV4SZA9_CAEEX</name>